<dbReference type="PROSITE" id="PS51293">
    <property type="entry name" value="SANT"/>
    <property type="match status" value="1"/>
</dbReference>
<keyword evidence="2" id="KW-0863">Zinc-finger</keyword>
<dbReference type="GO" id="GO:0008270">
    <property type="term" value="F:zinc ion binding"/>
    <property type="evidence" value="ECO:0007669"/>
    <property type="project" value="UniProtKB-KW"/>
</dbReference>
<feature type="domain" description="SANT" evidence="7">
    <location>
        <begin position="97"/>
        <end position="148"/>
    </location>
</feature>
<dbReference type="InterPro" id="IPR040138">
    <property type="entry name" value="MIER/MTA"/>
</dbReference>
<dbReference type="InterPro" id="IPR001005">
    <property type="entry name" value="SANT/Myb"/>
</dbReference>
<dbReference type="GO" id="GO:0042826">
    <property type="term" value="F:histone deacetylase binding"/>
    <property type="evidence" value="ECO:0007669"/>
    <property type="project" value="TreeGrafter"/>
</dbReference>
<evidence type="ECO:0000256" key="5">
    <source>
        <dbReference type="ARBA" id="ARBA00023242"/>
    </source>
</evidence>
<feature type="region of interest" description="Disordered" evidence="6">
    <location>
        <begin position="1"/>
        <end position="41"/>
    </location>
</feature>
<reference evidence="9" key="1">
    <citation type="journal article" date="2023" name="Commun. Biol.">
        <title>Genome analysis of Parmales, the sister group of diatoms, reveals the evolutionary specialization of diatoms from phago-mixotrophs to photoautotrophs.</title>
        <authorList>
            <person name="Ban H."/>
            <person name="Sato S."/>
            <person name="Yoshikawa S."/>
            <person name="Yamada K."/>
            <person name="Nakamura Y."/>
            <person name="Ichinomiya M."/>
            <person name="Sato N."/>
            <person name="Blanc-Mathieu R."/>
            <person name="Endo H."/>
            <person name="Kuwata A."/>
            <person name="Ogata H."/>
        </authorList>
    </citation>
    <scope>NUCLEOTIDE SEQUENCE [LARGE SCALE GENOMIC DNA]</scope>
    <source>
        <strain evidence="9">NIES 3699</strain>
    </source>
</reference>
<dbReference type="EMBL" id="BRXX01000178">
    <property type="protein sequence ID" value="GMH96043.1"/>
    <property type="molecule type" value="Genomic_DNA"/>
</dbReference>
<keyword evidence="9" id="KW-1185">Reference proteome</keyword>
<dbReference type="SMART" id="SM00717">
    <property type="entry name" value="SANT"/>
    <property type="match status" value="1"/>
</dbReference>
<name>A0A9W7F016_9STRA</name>
<dbReference type="PANTHER" id="PTHR10865:SF28">
    <property type="entry name" value="ELM2 DOMAIN-CONTAINING PROTEIN"/>
    <property type="match status" value="1"/>
</dbReference>
<dbReference type="FunFam" id="1.10.10.60:FF:000012">
    <property type="entry name" value="Metastasis-associated 1 family, member 3"/>
    <property type="match status" value="1"/>
</dbReference>
<evidence type="ECO:0000256" key="1">
    <source>
        <dbReference type="ARBA" id="ARBA00022723"/>
    </source>
</evidence>
<evidence type="ECO:0000313" key="9">
    <source>
        <dbReference type="Proteomes" id="UP001165160"/>
    </source>
</evidence>
<keyword evidence="1" id="KW-0479">Metal-binding</keyword>
<evidence type="ECO:0000256" key="2">
    <source>
        <dbReference type="ARBA" id="ARBA00022771"/>
    </source>
</evidence>
<dbReference type="InterPro" id="IPR009057">
    <property type="entry name" value="Homeodomain-like_sf"/>
</dbReference>
<evidence type="ECO:0000256" key="3">
    <source>
        <dbReference type="ARBA" id="ARBA00022833"/>
    </source>
</evidence>
<organism evidence="8 9">
    <name type="scientific">Triparma verrucosa</name>
    <dbReference type="NCBI Taxonomy" id="1606542"/>
    <lineage>
        <taxon>Eukaryota</taxon>
        <taxon>Sar</taxon>
        <taxon>Stramenopiles</taxon>
        <taxon>Ochrophyta</taxon>
        <taxon>Bolidophyceae</taxon>
        <taxon>Parmales</taxon>
        <taxon>Triparmaceae</taxon>
        <taxon>Triparma</taxon>
    </lineage>
</organism>
<keyword evidence="3" id="KW-0862">Zinc</keyword>
<evidence type="ECO:0000313" key="8">
    <source>
        <dbReference type="EMBL" id="GMH96043.1"/>
    </source>
</evidence>
<dbReference type="SUPFAM" id="SSF46689">
    <property type="entry name" value="Homeodomain-like"/>
    <property type="match status" value="1"/>
</dbReference>
<accession>A0A9W7F016</accession>
<dbReference type="GO" id="GO:0003714">
    <property type="term" value="F:transcription corepressor activity"/>
    <property type="evidence" value="ECO:0007669"/>
    <property type="project" value="TreeGrafter"/>
</dbReference>
<dbReference type="AlphaFoldDB" id="A0A9W7F016"/>
<dbReference type="Gene3D" id="1.10.10.60">
    <property type="entry name" value="Homeodomain-like"/>
    <property type="match status" value="1"/>
</dbReference>
<proteinExistence type="predicted"/>
<evidence type="ECO:0000256" key="4">
    <source>
        <dbReference type="ARBA" id="ARBA00023125"/>
    </source>
</evidence>
<dbReference type="InterPro" id="IPR017884">
    <property type="entry name" value="SANT_dom"/>
</dbReference>
<evidence type="ECO:0000256" key="6">
    <source>
        <dbReference type="SAM" id="MobiDB-lite"/>
    </source>
</evidence>
<dbReference type="GO" id="GO:0005654">
    <property type="term" value="C:nucleoplasm"/>
    <property type="evidence" value="ECO:0007669"/>
    <property type="project" value="TreeGrafter"/>
</dbReference>
<keyword evidence="4" id="KW-0238">DNA-binding</keyword>
<comment type="caution">
    <text evidence="8">The sequence shown here is derived from an EMBL/GenBank/DDBJ whole genome shotgun (WGS) entry which is preliminary data.</text>
</comment>
<dbReference type="GO" id="GO:0000122">
    <property type="term" value="P:negative regulation of transcription by RNA polymerase II"/>
    <property type="evidence" value="ECO:0007669"/>
    <property type="project" value="TreeGrafter"/>
</dbReference>
<feature type="compositionally biased region" description="Low complexity" evidence="6">
    <location>
        <begin position="10"/>
        <end position="26"/>
    </location>
</feature>
<dbReference type="PANTHER" id="PTHR10865">
    <property type="entry name" value="METASTASIS-ASSOCIATED PROTEIN AND MESODERM INDUCTION EARLY RESPONSE PROTEIN"/>
    <property type="match status" value="1"/>
</dbReference>
<evidence type="ECO:0000259" key="7">
    <source>
        <dbReference type="PROSITE" id="PS51293"/>
    </source>
</evidence>
<dbReference type="Proteomes" id="UP001165160">
    <property type="component" value="Unassembled WGS sequence"/>
</dbReference>
<sequence length="175" mass="19965">MKRKEEDVSTHSSSPSPPSKKISTSSHDTEKDPKLPQTNPMRAMTGHAVNQYLHLSHNLTTPLATISPYGYNYKQGAFPIERISSLALMQTKIRTPLAIEKWSPIELSLFETSMSLYGKQFNLVSKAVKTKSVREVIELYYLWKKSDHYKSWKRGFECLIDAEDDVIAEESNNNI</sequence>
<dbReference type="GO" id="GO:0003677">
    <property type="term" value="F:DNA binding"/>
    <property type="evidence" value="ECO:0007669"/>
    <property type="project" value="UniProtKB-KW"/>
</dbReference>
<keyword evidence="5" id="KW-0539">Nucleus</keyword>
<gene>
    <name evidence="8" type="ORF">TrVE_jg13669</name>
</gene>
<protein>
    <recommendedName>
        <fullName evidence="7">SANT domain-containing protein</fullName>
    </recommendedName>
</protein>